<evidence type="ECO:0000313" key="10">
    <source>
        <dbReference type="EMBL" id="QIL03396.1"/>
    </source>
</evidence>
<comment type="cofactor">
    <cofactor evidence="1">
        <name>Zn(2+)</name>
        <dbReference type="ChEBI" id="CHEBI:29105"/>
    </cofactor>
</comment>
<reference evidence="10 11" key="1">
    <citation type="submission" date="2020-03" db="EMBL/GenBank/DDBJ databases">
        <title>Sphingomonas sp. nov., isolated from fish.</title>
        <authorList>
            <person name="Hyun D.-W."/>
            <person name="Bae J.-W."/>
        </authorList>
    </citation>
    <scope>NUCLEOTIDE SEQUENCE [LARGE SCALE GENOMIC DNA]</scope>
    <source>
        <strain evidence="10 11">HDW15C</strain>
    </source>
</reference>
<dbReference type="Proteomes" id="UP000502502">
    <property type="component" value="Chromosome"/>
</dbReference>
<evidence type="ECO:0000256" key="2">
    <source>
        <dbReference type="ARBA" id="ARBA00022670"/>
    </source>
</evidence>
<gene>
    <name evidence="10" type="ORF">G7078_09565</name>
</gene>
<accession>A0A6G7ZR70</accession>
<evidence type="ECO:0000256" key="6">
    <source>
        <dbReference type="ARBA" id="ARBA00023049"/>
    </source>
</evidence>
<keyword evidence="7" id="KW-1133">Transmembrane helix</keyword>
<keyword evidence="6 10" id="KW-0482">Metalloprotease</keyword>
<keyword evidence="2 10" id="KW-0645">Protease</keyword>
<evidence type="ECO:0000256" key="1">
    <source>
        <dbReference type="ARBA" id="ARBA00001947"/>
    </source>
</evidence>
<keyword evidence="7" id="KW-0472">Membrane</keyword>
<dbReference type="GO" id="GO:0016020">
    <property type="term" value="C:membrane"/>
    <property type="evidence" value="ECO:0007669"/>
    <property type="project" value="TreeGrafter"/>
</dbReference>
<feature type="transmembrane region" description="Helical" evidence="7">
    <location>
        <begin position="122"/>
        <end position="148"/>
    </location>
</feature>
<dbReference type="InterPro" id="IPR011990">
    <property type="entry name" value="TPR-like_helical_dom_sf"/>
</dbReference>
<evidence type="ECO:0000256" key="7">
    <source>
        <dbReference type="SAM" id="Phobius"/>
    </source>
</evidence>
<dbReference type="SUPFAM" id="SSF48452">
    <property type="entry name" value="TPR-like"/>
    <property type="match status" value="1"/>
</dbReference>
<dbReference type="PANTHER" id="PTHR22726">
    <property type="entry name" value="METALLOENDOPEPTIDASE OMA1"/>
    <property type="match status" value="1"/>
</dbReference>
<dbReference type="AlphaFoldDB" id="A0A6G7ZR70"/>
<protein>
    <submittedName>
        <fullName evidence="10">M48 family metalloprotease</fullName>
    </submittedName>
</protein>
<dbReference type="EMBL" id="CP049871">
    <property type="protein sequence ID" value="QIL03396.1"/>
    <property type="molecule type" value="Genomic_DNA"/>
</dbReference>
<name>A0A6G7ZR70_9SPHN</name>
<evidence type="ECO:0000256" key="8">
    <source>
        <dbReference type="SAM" id="SignalP"/>
    </source>
</evidence>
<evidence type="ECO:0000313" key="11">
    <source>
        <dbReference type="Proteomes" id="UP000502502"/>
    </source>
</evidence>
<evidence type="ECO:0000256" key="5">
    <source>
        <dbReference type="ARBA" id="ARBA00022833"/>
    </source>
</evidence>
<dbReference type="PANTHER" id="PTHR22726:SF1">
    <property type="entry name" value="METALLOENDOPEPTIDASE OMA1, MITOCHONDRIAL"/>
    <property type="match status" value="1"/>
</dbReference>
<keyword evidence="11" id="KW-1185">Reference proteome</keyword>
<dbReference type="Gene3D" id="1.25.40.10">
    <property type="entry name" value="Tetratricopeptide repeat domain"/>
    <property type="match status" value="1"/>
</dbReference>
<dbReference type="CDD" id="cd07324">
    <property type="entry name" value="M48C_Oma1-like"/>
    <property type="match status" value="1"/>
</dbReference>
<feature type="chain" id="PRO_5026120918" evidence="8">
    <location>
        <begin position="25"/>
        <end position="454"/>
    </location>
</feature>
<dbReference type="Pfam" id="PF01435">
    <property type="entry name" value="Peptidase_M48"/>
    <property type="match status" value="1"/>
</dbReference>
<evidence type="ECO:0000259" key="9">
    <source>
        <dbReference type="Pfam" id="PF01435"/>
    </source>
</evidence>
<keyword evidence="8" id="KW-0732">Signal</keyword>
<dbReference type="GO" id="GO:0051603">
    <property type="term" value="P:proteolysis involved in protein catabolic process"/>
    <property type="evidence" value="ECO:0007669"/>
    <property type="project" value="TreeGrafter"/>
</dbReference>
<dbReference type="KEGG" id="ssin:G7078_09565"/>
<feature type="signal peptide" evidence="8">
    <location>
        <begin position="1"/>
        <end position="24"/>
    </location>
</feature>
<organism evidence="10 11">
    <name type="scientific">Sphingomonas sinipercae</name>
    <dbReference type="NCBI Taxonomy" id="2714944"/>
    <lineage>
        <taxon>Bacteria</taxon>
        <taxon>Pseudomonadati</taxon>
        <taxon>Pseudomonadota</taxon>
        <taxon>Alphaproteobacteria</taxon>
        <taxon>Sphingomonadales</taxon>
        <taxon>Sphingomonadaceae</taxon>
        <taxon>Sphingomonas</taxon>
    </lineage>
</organism>
<keyword evidence="3" id="KW-0479">Metal-binding</keyword>
<dbReference type="InterPro" id="IPR051156">
    <property type="entry name" value="Mito/Outer_Membr_Metalloprot"/>
</dbReference>
<dbReference type="Gene3D" id="3.30.2010.10">
    <property type="entry name" value="Metalloproteases ('zincins'), catalytic domain"/>
    <property type="match status" value="1"/>
</dbReference>
<evidence type="ECO:0000256" key="3">
    <source>
        <dbReference type="ARBA" id="ARBA00022723"/>
    </source>
</evidence>
<keyword evidence="5" id="KW-0862">Zinc</keyword>
<evidence type="ECO:0000256" key="4">
    <source>
        <dbReference type="ARBA" id="ARBA00022801"/>
    </source>
</evidence>
<feature type="domain" description="Peptidase M48" evidence="9">
    <location>
        <begin position="45"/>
        <end position="224"/>
    </location>
</feature>
<sequence>MSRFVRLLMATLLLAFAAARPANAQDATVLRDSETELLFRDASAPLIRAAGLSPKSVDVVLLNDPEINAFVATGQRVYIQSGLIAATDNVSELQGVIAHELGHVAGGHSIRLNQGVSQASTLSIATMVLGALAMAAGAGTAGMGILMAGNQVAMSRLLAFSRTQESTADQAGAKYLSGAGISGKGIISFFGKLQNQEYRLAIYAKDSYDRTHPLSNERVSALTQTLKADPAWDRPTDPELEARFQRVKAKLLGFVNPKQATIKYPEKDQSVPAHYARAYAYHLSGYPDKALAETNALLATAPHDPFYLELKGQILLESGKPAEAIAPLREATERSGEMPLIAAMLGHALIATEKPGNTAEAKQVLKAAVNRDNQNPFAWYQLGMIYDREGDQPRAALATAERNNLEGNPKLALASAEMALRGIPAGSPDYLRAQDIAMVSRAELKKKKKGKNDS</sequence>
<proteinExistence type="predicted"/>
<dbReference type="GO" id="GO:0004222">
    <property type="term" value="F:metalloendopeptidase activity"/>
    <property type="evidence" value="ECO:0007669"/>
    <property type="project" value="InterPro"/>
</dbReference>
<dbReference type="GO" id="GO:0046872">
    <property type="term" value="F:metal ion binding"/>
    <property type="evidence" value="ECO:0007669"/>
    <property type="project" value="UniProtKB-KW"/>
</dbReference>
<keyword evidence="4" id="KW-0378">Hydrolase</keyword>
<dbReference type="InterPro" id="IPR001915">
    <property type="entry name" value="Peptidase_M48"/>
</dbReference>
<keyword evidence="7" id="KW-0812">Transmembrane</keyword>